<evidence type="ECO:0000256" key="6">
    <source>
        <dbReference type="ARBA" id="ARBA00023012"/>
    </source>
</evidence>
<organism evidence="9 10">
    <name type="scientific">Gaoshiqia sediminis</name>
    <dbReference type="NCBI Taxonomy" id="2986998"/>
    <lineage>
        <taxon>Bacteria</taxon>
        <taxon>Pseudomonadati</taxon>
        <taxon>Bacteroidota</taxon>
        <taxon>Bacteroidia</taxon>
        <taxon>Marinilabiliales</taxon>
        <taxon>Prolixibacteraceae</taxon>
        <taxon>Gaoshiqia</taxon>
    </lineage>
</organism>
<dbReference type="InterPro" id="IPR004358">
    <property type="entry name" value="Sig_transdc_His_kin-like_C"/>
</dbReference>
<dbReference type="PROSITE" id="PS50109">
    <property type="entry name" value="HIS_KIN"/>
    <property type="match status" value="1"/>
</dbReference>
<dbReference type="SMART" id="SM00388">
    <property type="entry name" value="HisKA"/>
    <property type="match status" value="1"/>
</dbReference>
<accession>A0AA41YDN7</accession>
<dbReference type="Pfam" id="PF02518">
    <property type="entry name" value="HATPase_c"/>
    <property type="match status" value="1"/>
</dbReference>
<dbReference type="PANTHER" id="PTHR45453:SF1">
    <property type="entry name" value="PHOSPHATE REGULON SENSOR PROTEIN PHOR"/>
    <property type="match status" value="1"/>
</dbReference>
<dbReference type="GO" id="GO:0005886">
    <property type="term" value="C:plasma membrane"/>
    <property type="evidence" value="ECO:0007669"/>
    <property type="project" value="TreeGrafter"/>
</dbReference>
<evidence type="ECO:0000313" key="10">
    <source>
        <dbReference type="Proteomes" id="UP001163821"/>
    </source>
</evidence>
<keyword evidence="9" id="KW-0547">Nucleotide-binding</keyword>
<keyword evidence="6" id="KW-0902">Two-component regulatory system</keyword>
<dbReference type="SUPFAM" id="SSF55874">
    <property type="entry name" value="ATPase domain of HSP90 chaperone/DNA topoisomerase II/histidine kinase"/>
    <property type="match status" value="1"/>
</dbReference>
<dbReference type="SUPFAM" id="SSF47384">
    <property type="entry name" value="Homodimeric domain of signal transducing histidine kinase"/>
    <property type="match status" value="1"/>
</dbReference>
<name>A0AA41YDN7_9BACT</name>
<dbReference type="SMART" id="SM00387">
    <property type="entry name" value="HATPase_c"/>
    <property type="match status" value="1"/>
</dbReference>
<dbReference type="Gene3D" id="3.30.565.10">
    <property type="entry name" value="Histidine kinase-like ATPase, C-terminal domain"/>
    <property type="match status" value="1"/>
</dbReference>
<keyword evidence="5" id="KW-0418">Kinase</keyword>
<dbReference type="EC" id="2.7.13.3" evidence="2"/>
<gene>
    <name evidence="9" type="ORF">N2K84_18985</name>
</gene>
<keyword evidence="3" id="KW-0597">Phosphoprotein</keyword>
<dbReference type="FunFam" id="3.30.565.10:FF:000006">
    <property type="entry name" value="Sensor histidine kinase WalK"/>
    <property type="match status" value="1"/>
</dbReference>
<dbReference type="GO" id="GO:0005524">
    <property type="term" value="F:ATP binding"/>
    <property type="evidence" value="ECO:0007669"/>
    <property type="project" value="UniProtKB-KW"/>
</dbReference>
<dbReference type="EMBL" id="JAPAAF010000054">
    <property type="protein sequence ID" value="MCW0484825.1"/>
    <property type="molecule type" value="Genomic_DNA"/>
</dbReference>
<dbReference type="GO" id="GO:0016036">
    <property type="term" value="P:cellular response to phosphate starvation"/>
    <property type="evidence" value="ECO:0007669"/>
    <property type="project" value="TreeGrafter"/>
</dbReference>
<dbReference type="GO" id="GO:0000155">
    <property type="term" value="F:phosphorelay sensor kinase activity"/>
    <property type="evidence" value="ECO:0007669"/>
    <property type="project" value="InterPro"/>
</dbReference>
<dbReference type="CDD" id="cd00082">
    <property type="entry name" value="HisKA"/>
    <property type="match status" value="1"/>
</dbReference>
<evidence type="ECO:0000256" key="5">
    <source>
        <dbReference type="ARBA" id="ARBA00022777"/>
    </source>
</evidence>
<dbReference type="AlphaFoldDB" id="A0AA41YDN7"/>
<evidence type="ECO:0000256" key="1">
    <source>
        <dbReference type="ARBA" id="ARBA00000085"/>
    </source>
</evidence>
<dbReference type="InterPro" id="IPR050351">
    <property type="entry name" value="BphY/WalK/GraS-like"/>
</dbReference>
<dbReference type="Proteomes" id="UP001163821">
    <property type="component" value="Unassembled WGS sequence"/>
</dbReference>
<dbReference type="PRINTS" id="PR00344">
    <property type="entry name" value="BCTRLSENSOR"/>
</dbReference>
<dbReference type="CDD" id="cd00075">
    <property type="entry name" value="HATPase"/>
    <property type="match status" value="1"/>
</dbReference>
<dbReference type="RefSeq" id="WP_282593417.1">
    <property type="nucleotide sequence ID" value="NZ_JAPAAF010000054.1"/>
</dbReference>
<keyword evidence="4" id="KW-0808">Transferase</keyword>
<dbReference type="InterPro" id="IPR003661">
    <property type="entry name" value="HisK_dim/P_dom"/>
</dbReference>
<dbReference type="Pfam" id="PF00512">
    <property type="entry name" value="HisKA"/>
    <property type="match status" value="1"/>
</dbReference>
<evidence type="ECO:0000313" key="9">
    <source>
        <dbReference type="EMBL" id="MCW0484825.1"/>
    </source>
</evidence>
<evidence type="ECO:0000259" key="8">
    <source>
        <dbReference type="PROSITE" id="PS50109"/>
    </source>
</evidence>
<evidence type="ECO:0000256" key="3">
    <source>
        <dbReference type="ARBA" id="ARBA00022553"/>
    </source>
</evidence>
<comment type="catalytic activity">
    <reaction evidence="1">
        <text>ATP + protein L-histidine = ADP + protein N-phospho-L-histidine.</text>
        <dbReference type="EC" id="2.7.13.3"/>
    </reaction>
</comment>
<feature type="transmembrane region" description="Helical" evidence="7">
    <location>
        <begin position="14"/>
        <end position="32"/>
    </location>
</feature>
<protein>
    <recommendedName>
        <fullName evidence="2">histidine kinase</fullName>
        <ecNumber evidence="2">2.7.13.3</ecNumber>
    </recommendedName>
</protein>
<dbReference type="PANTHER" id="PTHR45453">
    <property type="entry name" value="PHOSPHATE REGULON SENSOR PROTEIN PHOR"/>
    <property type="match status" value="1"/>
</dbReference>
<dbReference type="InterPro" id="IPR036890">
    <property type="entry name" value="HATPase_C_sf"/>
</dbReference>
<feature type="transmembrane region" description="Helical" evidence="7">
    <location>
        <begin position="171"/>
        <end position="190"/>
    </location>
</feature>
<comment type="caution">
    <text evidence="9">The sequence shown here is derived from an EMBL/GenBank/DDBJ whole genome shotgun (WGS) entry which is preliminary data.</text>
</comment>
<evidence type="ECO:0000256" key="7">
    <source>
        <dbReference type="SAM" id="Phobius"/>
    </source>
</evidence>
<evidence type="ECO:0000256" key="4">
    <source>
        <dbReference type="ARBA" id="ARBA00022679"/>
    </source>
</evidence>
<dbReference type="InterPro" id="IPR003594">
    <property type="entry name" value="HATPase_dom"/>
</dbReference>
<evidence type="ECO:0000256" key="2">
    <source>
        <dbReference type="ARBA" id="ARBA00012438"/>
    </source>
</evidence>
<reference evidence="9" key="1">
    <citation type="submission" date="2022-10" db="EMBL/GenBank/DDBJ databases">
        <title>Gaoshiqiia sediminis gen. nov., sp. nov., isolated from coastal sediment.</title>
        <authorList>
            <person name="Yu W.X."/>
            <person name="Mu D.S."/>
            <person name="Du J.Z."/>
            <person name="Liang Y.Q."/>
        </authorList>
    </citation>
    <scope>NUCLEOTIDE SEQUENCE</scope>
    <source>
        <strain evidence="9">A06</strain>
    </source>
</reference>
<keyword evidence="7" id="KW-1133">Transmembrane helix</keyword>
<sequence>MTNVLKHRTYQQRIFLYFFAAFTLFTVSILAFQYNREKRYRTGQLESTLDNIAEITHRYVDHHGLMPGGDFRLLDSMVYLIPEANTRITVIDKHGKVLYDSFVPEFEKMENHLLRPEVQKALYAGTGGNIRHSGTTGQDFYYYARLYDSYFVRCAVVYDIDIKNFLKTERLFIFFMIALFLFMWLLLYVVTRRLGEFITKLRDFAVRAGKEENIDPDISFPDSEFGDIRRQIVRIYDRLKRAKDDLSAEKERLFNHLYALNEGIAFFTVNKEKILANSHFVHFINLISERSTISADSLFDIPEFKPLIEKLEKYLQSDVLISPKNPPHVHITVAKNEMYFKVQGIVFADKSFEVLIEDITRPEKRRLLKQQLTSNIAHELKTPLASVKGYLETILNNKNLPKEKLHYFIERAFLQSERLNDLLNDISLLNNIEDAGDLFEFKKTKLRPLVHDVIENLESRLNEKNILVQLAIDEKVAVYGNDSLLASIFQNFIENSINYAGKGVTIQIRQYLEDEKFYYFSYSDSGKGIPEEHLGRIFERFYRVEEGRTRENGGGTGLGLAIVKNAVQLHKGEISVRNRIEGGLEFLFSLAKE</sequence>
<keyword evidence="10" id="KW-1185">Reference proteome</keyword>
<feature type="domain" description="Histidine kinase" evidence="8">
    <location>
        <begin position="375"/>
        <end position="593"/>
    </location>
</feature>
<proteinExistence type="predicted"/>
<dbReference type="GO" id="GO:0004721">
    <property type="term" value="F:phosphoprotein phosphatase activity"/>
    <property type="evidence" value="ECO:0007669"/>
    <property type="project" value="TreeGrafter"/>
</dbReference>
<keyword evidence="9" id="KW-0067">ATP-binding</keyword>
<keyword evidence="7" id="KW-0472">Membrane</keyword>
<keyword evidence="7" id="KW-0812">Transmembrane</keyword>
<dbReference type="InterPro" id="IPR036097">
    <property type="entry name" value="HisK_dim/P_sf"/>
</dbReference>
<dbReference type="InterPro" id="IPR005467">
    <property type="entry name" value="His_kinase_dom"/>
</dbReference>
<dbReference type="Gene3D" id="1.10.287.130">
    <property type="match status" value="1"/>
</dbReference>